<protein>
    <submittedName>
        <fullName evidence="2">Uncharacterized protein</fullName>
    </submittedName>
</protein>
<dbReference type="RefSeq" id="XP_023626190.1">
    <property type="nucleotide sequence ID" value="XM_023770422.1"/>
</dbReference>
<dbReference type="AlphaFoldDB" id="A0A2D3V1E3"/>
<dbReference type="OrthoDB" id="3637982at2759"/>
<accession>A0A2D3V1E3</accession>
<evidence type="ECO:0000313" key="3">
    <source>
        <dbReference type="Proteomes" id="UP000225277"/>
    </source>
</evidence>
<evidence type="ECO:0000313" key="2">
    <source>
        <dbReference type="EMBL" id="CZT19300.1"/>
    </source>
</evidence>
<sequence>MELTTPSTDATSTVEPSDEVPSSVEARATPVPASTRVFALPELVENILLHVTPADGLTAGKLDPTPILFVLQRVNTTFKNTISGSKSLQERMCLRLHTDMKQRRSPKDLFEWLLESIVVVNGRVVLVGPADSLGIARALLGVSRLFSRGSHATGSRHYDAVHGSEASWRRMKAHCEESDLKFDMATESDQIMLPSFTRDMTLGEVHDGLQRLIAALNRYFESHPLRRLRIDEG</sequence>
<proteinExistence type="predicted"/>
<name>A0A2D3V1E3_9PEZI</name>
<dbReference type="GeneID" id="35600314"/>
<feature type="compositionally biased region" description="Polar residues" evidence="1">
    <location>
        <begin position="1"/>
        <end position="15"/>
    </location>
</feature>
<dbReference type="Proteomes" id="UP000225277">
    <property type="component" value="Unassembled WGS sequence"/>
</dbReference>
<keyword evidence="3" id="KW-1185">Reference proteome</keyword>
<feature type="region of interest" description="Disordered" evidence="1">
    <location>
        <begin position="1"/>
        <end position="28"/>
    </location>
</feature>
<gene>
    <name evidence="2" type="ORF">RCC_05148</name>
</gene>
<dbReference type="EMBL" id="FJUY01000007">
    <property type="protein sequence ID" value="CZT19300.1"/>
    <property type="molecule type" value="Genomic_DNA"/>
</dbReference>
<organism evidence="2 3">
    <name type="scientific">Ramularia collo-cygni</name>
    <dbReference type="NCBI Taxonomy" id="112498"/>
    <lineage>
        <taxon>Eukaryota</taxon>
        <taxon>Fungi</taxon>
        <taxon>Dikarya</taxon>
        <taxon>Ascomycota</taxon>
        <taxon>Pezizomycotina</taxon>
        <taxon>Dothideomycetes</taxon>
        <taxon>Dothideomycetidae</taxon>
        <taxon>Mycosphaerellales</taxon>
        <taxon>Mycosphaerellaceae</taxon>
        <taxon>Ramularia</taxon>
    </lineage>
</organism>
<evidence type="ECO:0000256" key="1">
    <source>
        <dbReference type="SAM" id="MobiDB-lite"/>
    </source>
</evidence>
<reference evidence="2 3" key="1">
    <citation type="submission" date="2016-03" db="EMBL/GenBank/DDBJ databases">
        <authorList>
            <person name="Ploux O."/>
        </authorList>
    </citation>
    <scope>NUCLEOTIDE SEQUENCE [LARGE SCALE GENOMIC DNA]</scope>
    <source>
        <strain evidence="2 3">URUG2</strain>
    </source>
</reference>